<reference evidence="1" key="1">
    <citation type="journal article" date="2020" name="Stud. Mycol.">
        <title>101 Dothideomycetes genomes: a test case for predicting lifestyles and emergence of pathogens.</title>
        <authorList>
            <person name="Haridas S."/>
            <person name="Albert R."/>
            <person name="Binder M."/>
            <person name="Bloem J."/>
            <person name="Labutti K."/>
            <person name="Salamov A."/>
            <person name="Andreopoulos B."/>
            <person name="Baker S."/>
            <person name="Barry K."/>
            <person name="Bills G."/>
            <person name="Bluhm B."/>
            <person name="Cannon C."/>
            <person name="Castanera R."/>
            <person name="Culley D."/>
            <person name="Daum C."/>
            <person name="Ezra D."/>
            <person name="Gonzalez J."/>
            <person name="Henrissat B."/>
            <person name="Kuo A."/>
            <person name="Liang C."/>
            <person name="Lipzen A."/>
            <person name="Lutzoni F."/>
            <person name="Magnuson J."/>
            <person name="Mondo S."/>
            <person name="Nolan M."/>
            <person name="Ohm R."/>
            <person name="Pangilinan J."/>
            <person name="Park H.-J."/>
            <person name="Ramirez L."/>
            <person name="Alfaro M."/>
            <person name="Sun H."/>
            <person name="Tritt A."/>
            <person name="Yoshinaga Y."/>
            <person name="Zwiers L.-H."/>
            <person name="Turgeon B."/>
            <person name="Goodwin S."/>
            <person name="Spatafora J."/>
            <person name="Crous P."/>
            <person name="Grigoriev I."/>
        </authorList>
    </citation>
    <scope>NUCLEOTIDE SEQUENCE</scope>
    <source>
        <strain evidence="1">CBS 101060</strain>
    </source>
</reference>
<protein>
    <submittedName>
        <fullName evidence="1">Uncharacterized protein</fullName>
    </submittedName>
</protein>
<dbReference type="OrthoDB" id="5537330at2759"/>
<proteinExistence type="predicted"/>
<accession>A0A9P4SBX6</accession>
<evidence type="ECO:0000313" key="1">
    <source>
        <dbReference type="EMBL" id="KAF2838818.1"/>
    </source>
</evidence>
<comment type="caution">
    <text evidence="1">The sequence shown here is derived from an EMBL/GenBank/DDBJ whole genome shotgun (WGS) entry which is preliminary data.</text>
</comment>
<keyword evidence="2" id="KW-1185">Reference proteome</keyword>
<sequence length="69" mass="7940">MESELVILPAIICQRARFATRMHLRACLRVRFDRDEVEHLQRCIEGIVALCGKDITGMLRVSDIPDEET</sequence>
<dbReference type="Proteomes" id="UP000799429">
    <property type="component" value="Unassembled WGS sequence"/>
</dbReference>
<evidence type="ECO:0000313" key="2">
    <source>
        <dbReference type="Proteomes" id="UP000799429"/>
    </source>
</evidence>
<gene>
    <name evidence="1" type="ORF">M501DRAFT_1004642</name>
</gene>
<dbReference type="AlphaFoldDB" id="A0A9P4SBX6"/>
<dbReference type="EMBL" id="MU006096">
    <property type="protein sequence ID" value="KAF2838818.1"/>
    <property type="molecule type" value="Genomic_DNA"/>
</dbReference>
<organism evidence="1 2">
    <name type="scientific">Patellaria atrata CBS 101060</name>
    <dbReference type="NCBI Taxonomy" id="1346257"/>
    <lineage>
        <taxon>Eukaryota</taxon>
        <taxon>Fungi</taxon>
        <taxon>Dikarya</taxon>
        <taxon>Ascomycota</taxon>
        <taxon>Pezizomycotina</taxon>
        <taxon>Dothideomycetes</taxon>
        <taxon>Dothideomycetes incertae sedis</taxon>
        <taxon>Patellariales</taxon>
        <taxon>Patellariaceae</taxon>
        <taxon>Patellaria</taxon>
    </lineage>
</organism>
<name>A0A9P4SBX6_9PEZI</name>